<feature type="repeat" description="WD" evidence="5">
    <location>
        <begin position="272"/>
        <end position="313"/>
    </location>
</feature>
<dbReference type="WBParaSite" id="L893_g60.t1">
    <property type="protein sequence ID" value="L893_g60.t1"/>
    <property type="gene ID" value="L893_g60"/>
</dbReference>
<dbReference type="InterPro" id="IPR001680">
    <property type="entry name" value="WD40_rpt"/>
</dbReference>
<dbReference type="GO" id="GO:0000502">
    <property type="term" value="C:proteasome complex"/>
    <property type="evidence" value="ECO:0007669"/>
    <property type="project" value="UniProtKB-KW"/>
</dbReference>
<feature type="repeat" description="WD" evidence="5">
    <location>
        <begin position="228"/>
        <end position="259"/>
    </location>
</feature>
<evidence type="ECO:0000256" key="4">
    <source>
        <dbReference type="ARBA" id="ARBA00038321"/>
    </source>
</evidence>
<feature type="repeat" description="WD" evidence="5">
    <location>
        <begin position="186"/>
        <end position="227"/>
    </location>
</feature>
<comment type="similarity">
    <text evidence="4">Belongs to the WD repeat PAAF1/RPN14 family.</text>
</comment>
<dbReference type="InterPro" id="IPR015943">
    <property type="entry name" value="WD40/YVTN_repeat-like_dom_sf"/>
</dbReference>
<dbReference type="InterPro" id="IPR036322">
    <property type="entry name" value="WD40_repeat_dom_sf"/>
</dbReference>
<accession>A0A1I8AI65</accession>
<keyword evidence="6" id="KW-1185">Reference proteome</keyword>
<evidence type="ECO:0000256" key="5">
    <source>
        <dbReference type="PROSITE-ProRule" id="PRU00221"/>
    </source>
</evidence>
<dbReference type="PANTHER" id="PTHR19857:SF19">
    <property type="entry name" value="26S PROTEASOME REGULATORY SUBUNIT RPN14"/>
    <property type="match status" value="1"/>
</dbReference>
<evidence type="ECO:0000256" key="2">
    <source>
        <dbReference type="ARBA" id="ARBA00022737"/>
    </source>
</evidence>
<evidence type="ECO:0000313" key="7">
    <source>
        <dbReference type="WBParaSite" id="L893_g60.t1"/>
    </source>
</evidence>
<keyword evidence="1 5" id="KW-0853">WD repeat</keyword>
<dbReference type="Gene3D" id="2.130.10.10">
    <property type="entry name" value="YVTN repeat-like/Quinoprotein amine dehydrogenase"/>
    <property type="match status" value="2"/>
</dbReference>
<reference evidence="7" key="1">
    <citation type="submission" date="2016-11" db="UniProtKB">
        <authorList>
            <consortium name="WormBaseParasite"/>
        </authorList>
    </citation>
    <scope>IDENTIFICATION</scope>
</reference>
<sequence length="476" mass="53971">MEKWKFYVYVLLEAQINHEPDSMEFLAKCPATLILSSRKNCQKFKSQHSVLRIVSARYLNRKLVLFLVRDRFLKVDMSVYELLDQASCTVEETAFIIQHDWFEQFRSDRRKNERELEQDEKFYVGRRHVKKAVEYYDVFPHPEVANLKIDGNLEIVEYNEEQRRLTIKDLHSNVQTDFHAPRIVYFGPHKTGILSLDATDAADFIASSDENGKLLLWNRDTASILRDIEGHAMDVNVCRFFPGGSGLLTGGIDMTVRIWLILESPAVNVITFKGQRKAVTDVAVIDLGKEVLSASKDGSVRQWRCSDEACIQNCQLDSGEVRAICLIPSLGAFAAACENRAVVVWSYKEGSHGMLMRFRLNDSCHPNSISVINDSFLVVGSDEGTITVIDLAEKKLHKVITTGRGSVIRVKTIAEKEAVAVSFVDGSMVLYSYANATYNPIIELCNGDLDPVRDFTYINSKFYTASRDGVVRMFNF</sequence>
<dbReference type="Pfam" id="PF00400">
    <property type="entry name" value="WD40"/>
    <property type="match status" value="2"/>
</dbReference>
<organism evidence="6 7">
    <name type="scientific">Steinernema glaseri</name>
    <dbReference type="NCBI Taxonomy" id="37863"/>
    <lineage>
        <taxon>Eukaryota</taxon>
        <taxon>Metazoa</taxon>
        <taxon>Ecdysozoa</taxon>
        <taxon>Nematoda</taxon>
        <taxon>Chromadorea</taxon>
        <taxon>Rhabditida</taxon>
        <taxon>Tylenchina</taxon>
        <taxon>Panagrolaimomorpha</taxon>
        <taxon>Strongyloidoidea</taxon>
        <taxon>Steinernematidae</taxon>
        <taxon>Steinernema</taxon>
    </lineage>
</organism>
<evidence type="ECO:0000313" key="6">
    <source>
        <dbReference type="Proteomes" id="UP000095287"/>
    </source>
</evidence>
<evidence type="ECO:0000256" key="1">
    <source>
        <dbReference type="ARBA" id="ARBA00022574"/>
    </source>
</evidence>
<dbReference type="AlphaFoldDB" id="A0A1I8AI65"/>
<keyword evidence="3" id="KW-0647">Proteasome</keyword>
<dbReference type="PANTHER" id="PTHR19857">
    <property type="entry name" value="MITOCHONDRIAL DIVISION PROTEIN 1-RELATED"/>
    <property type="match status" value="1"/>
</dbReference>
<dbReference type="SMART" id="SM00320">
    <property type="entry name" value="WD40"/>
    <property type="match status" value="7"/>
</dbReference>
<proteinExistence type="inferred from homology"/>
<dbReference type="Proteomes" id="UP000095287">
    <property type="component" value="Unplaced"/>
</dbReference>
<evidence type="ECO:0000256" key="3">
    <source>
        <dbReference type="ARBA" id="ARBA00022942"/>
    </source>
</evidence>
<dbReference type="InterPro" id="IPR051179">
    <property type="entry name" value="WD_repeat_multifunction"/>
</dbReference>
<keyword evidence="2" id="KW-0677">Repeat</keyword>
<dbReference type="PROSITE" id="PS50294">
    <property type="entry name" value="WD_REPEATS_REGION"/>
    <property type="match status" value="1"/>
</dbReference>
<dbReference type="PROSITE" id="PS50082">
    <property type="entry name" value="WD_REPEATS_2"/>
    <property type="match status" value="3"/>
</dbReference>
<name>A0A1I8AI65_9BILA</name>
<dbReference type="SUPFAM" id="SSF50978">
    <property type="entry name" value="WD40 repeat-like"/>
    <property type="match status" value="1"/>
</dbReference>
<protein>
    <submittedName>
        <fullName evidence="7">WD_REPEATS_REGION domain-containing protein</fullName>
    </submittedName>
</protein>